<dbReference type="PANTHER" id="PTHR30329:SF21">
    <property type="entry name" value="LIPOPROTEIN YIAD-RELATED"/>
    <property type="match status" value="1"/>
</dbReference>
<keyword evidence="5" id="KW-1133">Transmembrane helix</keyword>
<dbReference type="GO" id="GO:0009279">
    <property type="term" value="C:cell outer membrane"/>
    <property type="evidence" value="ECO:0007669"/>
    <property type="project" value="UniProtKB-SubCell"/>
</dbReference>
<evidence type="ECO:0000256" key="4">
    <source>
        <dbReference type="PROSITE-ProRule" id="PRU00473"/>
    </source>
</evidence>
<dbReference type="AlphaFoldDB" id="A0A172XXK9"/>
<keyword evidence="8" id="KW-1185">Reference proteome</keyword>
<name>A0A172XXK9_9FLAO</name>
<dbReference type="STRING" id="1685010.A0O34_14670"/>
<reference evidence="7 8" key="1">
    <citation type="submission" date="2016-04" db="EMBL/GenBank/DDBJ databases">
        <title>Complete Genome Sequence of Chryseobacterium sp. IHBB 10212.</title>
        <authorList>
            <person name="Pal M."/>
            <person name="Swarnkar M.K."/>
            <person name="Kaushal K."/>
            <person name="Chhibber S."/>
            <person name="Singh A.K."/>
            <person name="Gulati A."/>
        </authorList>
    </citation>
    <scope>NUCLEOTIDE SEQUENCE [LARGE SCALE GENOMIC DNA]</scope>
    <source>
        <strain evidence="7 8">IHBB 10212</strain>
    </source>
</reference>
<dbReference type="RefSeq" id="WP_066755942.1">
    <property type="nucleotide sequence ID" value="NZ_CP015199.1"/>
</dbReference>
<dbReference type="PRINTS" id="PR01021">
    <property type="entry name" value="OMPADOMAIN"/>
</dbReference>
<gene>
    <name evidence="7" type="ORF">A0O34_14670</name>
</gene>
<evidence type="ECO:0000256" key="1">
    <source>
        <dbReference type="ARBA" id="ARBA00004442"/>
    </source>
</evidence>
<evidence type="ECO:0000256" key="5">
    <source>
        <dbReference type="SAM" id="Phobius"/>
    </source>
</evidence>
<accession>A0A172XXK9</accession>
<dbReference type="EMBL" id="CP015199">
    <property type="protein sequence ID" value="ANF51671.1"/>
    <property type="molecule type" value="Genomic_DNA"/>
</dbReference>
<evidence type="ECO:0000313" key="7">
    <source>
        <dbReference type="EMBL" id="ANF51671.1"/>
    </source>
</evidence>
<evidence type="ECO:0000256" key="2">
    <source>
        <dbReference type="ARBA" id="ARBA00023136"/>
    </source>
</evidence>
<dbReference type="PANTHER" id="PTHR30329">
    <property type="entry name" value="STATOR ELEMENT OF FLAGELLAR MOTOR COMPLEX"/>
    <property type="match status" value="1"/>
</dbReference>
<organism evidence="7 8">
    <name type="scientific">Chryseobacterium glaciei</name>
    <dbReference type="NCBI Taxonomy" id="1685010"/>
    <lineage>
        <taxon>Bacteria</taxon>
        <taxon>Pseudomonadati</taxon>
        <taxon>Bacteroidota</taxon>
        <taxon>Flavobacteriia</taxon>
        <taxon>Flavobacteriales</taxon>
        <taxon>Weeksellaceae</taxon>
        <taxon>Chryseobacterium group</taxon>
        <taxon>Chryseobacterium</taxon>
    </lineage>
</organism>
<dbReference type="OrthoDB" id="719419at2"/>
<dbReference type="InterPro" id="IPR006664">
    <property type="entry name" value="OMP_bac"/>
</dbReference>
<proteinExistence type="predicted"/>
<feature type="domain" description="OmpA-like" evidence="6">
    <location>
        <begin position="316"/>
        <end position="433"/>
    </location>
</feature>
<dbReference type="SUPFAM" id="SSF103088">
    <property type="entry name" value="OmpA-like"/>
    <property type="match status" value="1"/>
</dbReference>
<dbReference type="Pfam" id="PF00691">
    <property type="entry name" value="OmpA"/>
    <property type="match status" value="1"/>
</dbReference>
<keyword evidence="3" id="KW-0998">Cell outer membrane</keyword>
<dbReference type="InterPro" id="IPR050330">
    <property type="entry name" value="Bact_OuterMem_StrucFunc"/>
</dbReference>
<evidence type="ECO:0000259" key="6">
    <source>
        <dbReference type="PROSITE" id="PS51123"/>
    </source>
</evidence>
<protein>
    <recommendedName>
        <fullName evidence="6">OmpA-like domain-containing protein</fullName>
    </recommendedName>
</protein>
<evidence type="ECO:0000256" key="3">
    <source>
        <dbReference type="ARBA" id="ARBA00023237"/>
    </source>
</evidence>
<dbReference type="InterPro" id="IPR036737">
    <property type="entry name" value="OmpA-like_sf"/>
</dbReference>
<dbReference type="Proteomes" id="UP000077824">
    <property type="component" value="Chromosome"/>
</dbReference>
<dbReference type="InterPro" id="IPR006665">
    <property type="entry name" value="OmpA-like"/>
</dbReference>
<dbReference type="Gene3D" id="3.30.1330.60">
    <property type="entry name" value="OmpA-like domain"/>
    <property type="match status" value="1"/>
</dbReference>
<dbReference type="PROSITE" id="PS51123">
    <property type="entry name" value="OMPA_2"/>
    <property type="match status" value="1"/>
</dbReference>
<sequence length="982" mass="111404">MGKGVNKIDIAVNEVNAKVISRSGNRICVEAGKLVWFKVSEWMSGTTEVDKKKGTIWIRQDYTREMIINKKEIGSSQVYGYAFKKKECGASAYYYIEATLFGNRDTKNVTGLYVKGFTPALLVSSKWCLQNDGADQRDRKFSFGENVFLGLETEGLNQQTLTIEVYRLNSEVTFGKVAGRVFDSNYDPTKDDEQTKVFQKQAKVIDGEVNTEFTIQPSWKKGTEDNLFYVKVKDGNSYVQDNKKQIIHGRYLKVKNNIVPIKKNVVTLTNNAPVKVGAADKDVKVNHLCTYKQINIEDNGETFQVFKEGQTTFQKTSPVVQYTTAKVHFNFDKSDIRPEARETLKYLLDFLLYNQHLDMTLSGHADDRGALDYNQALSERRAQAVKDFFSKGGLDKNRIKTRGYGEVSPVASGKTEEAYKKNRRVEIEFSYIEYNQNALFYEMLAPDSSKMKDITVNVLNRSDKGCFRKEKHNKNIIYVNETDSKDLVPKNGNSIKQIVFSQQSAFPKNYAFLLGKFLNPFSKIYYQFAFHINSCAYYADKEKATLEVRVYPDVVWIGHFQYNYKESGTYFFHEKNFDLETGISDVIDEITNSTLFKISKILPSQWIQEYVVLPYIKKQAMDYSYGIHTIHNRTVEKAGESLSLVGTQTNLIKQTLYTKYVAAAVIYGFVVVGIIIDLLMIYLTRGKNLQGRMLKLARAVKGAKRVLKAMEDAGAELIPPSIAINAGMYYQKQKNGKLALVYEANISAKPVVAVNFKREFDLLDLLKKGIESIQGAKHPKDKDTKAKLDEAKKNNTKITEYFESIKKNIQIKGAFDAVGELIFEQNIQFNFLTNSHTFTDKIGNLAQTAKNEVTIKDQVKFNATVNGQFKKEFDFFRLQTKVEGKVEINLKGGAGLKLQYGVDMAGKHDKSENVKAKGLYIIPSIFCSGVEGTYLGSLKVSNALTEILDIADFSTNEGNPMPFVLIEPFEVPLFEIQLFKEK</sequence>
<evidence type="ECO:0000313" key="8">
    <source>
        <dbReference type="Proteomes" id="UP000077824"/>
    </source>
</evidence>
<dbReference type="KEGG" id="chh:A0O34_14670"/>
<keyword evidence="5" id="KW-0812">Transmembrane</keyword>
<keyword evidence="2 4" id="KW-0472">Membrane</keyword>
<feature type="transmembrane region" description="Helical" evidence="5">
    <location>
        <begin position="660"/>
        <end position="683"/>
    </location>
</feature>
<dbReference type="CDD" id="cd07185">
    <property type="entry name" value="OmpA_C-like"/>
    <property type="match status" value="1"/>
</dbReference>
<comment type="subcellular location">
    <subcellularLocation>
        <location evidence="1">Cell outer membrane</location>
    </subcellularLocation>
</comment>